<evidence type="ECO:0000313" key="2">
    <source>
        <dbReference type="Proteomes" id="UP000037035"/>
    </source>
</evidence>
<protein>
    <submittedName>
        <fullName evidence="1">Uncharacterized protein</fullName>
    </submittedName>
</protein>
<accession>A0A0L6VFY8</accession>
<dbReference type="VEuPathDB" id="FungiDB:VP01_1728g1"/>
<sequence>MPRSFQYAAMHTVVVKTIFNYMWRVKTRRSRSCGPWSAHSSILWPKLTAAIHFTLDSNSLLWPLARMSFPILELCLKSWTKSDGNVTASSNIFSEWVKAATLYRRNTILLALKMANPKVIKQGLQATFLLKKPCEPEPPGKQLPSGKVQGAARMMRSHPQMPMKMIDCQYTLIQPIQRGTYSLQWQIFRSRPNSSDACSSPQNQSPLYYHPFSPLITKA</sequence>
<dbReference type="AlphaFoldDB" id="A0A0L6VFY8"/>
<proteinExistence type="predicted"/>
<evidence type="ECO:0000313" key="1">
    <source>
        <dbReference type="EMBL" id="KNZ59457.1"/>
    </source>
</evidence>
<comment type="caution">
    <text evidence="1">The sequence shown here is derived from an EMBL/GenBank/DDBJ whole genome shotgun (WGS) entry which is preliminary data.</text>
</comment>
<gene>
    <name evidence="1" type="ORF">VP01_1728g1</name>
</gene>
<name>A0A0L6VFY8_9BASI</name>
<dbReference type="EMBL" id="LAVV01006535">
    <property type="protein sequence ID" value="KNZ59457.1"/>
    <property type="molecule type" value="Genomic_DNA"/>
</dbReference>
<keyword evidence="2" id="KW-1185">Reference proteome</keyword>
<organism evidence="1 2">
    <name type="scientific">Puccinia sorghi</name>
    <dbReference type="NCBI Taxonomy" id="27349"/>
    <lineage>
        <taxon>Eukaryota</taxon>
        <taxon>Fungi</taxon>
        <taxon>Dikarya</taxon>
        <taxon>Basidiomycota</taxon>
        <taxon>Pucciniomycotina</taxon>
        <taxon>Pucciniomycetes</taxon>
        <taxon>Pucciniales</taxon>
        <taxon>Pucciniaceae</taxon>
        <taxon>Puccinia</taxon>
    </lineage>
</organism>
<dbReference type="Proteomes" id="UP000037035">
    <property type="component" value="Unassembled WGS sequence"/>
</dbReference>
<reference evidence="1 2" key="1">
    <citation type="submission" date="2015-08" db="EMBL/GenBank/DDBJ databases">
        <title>Next Generation Sequencing and Analysis of the Genome of Puccinia sorghi L Schw, the Causal Agent of Maize Common Rust.</title>
        <authorList>
            <person name="Rochi L."/>
            <person name="Burguener G."/>
            <person name="Darino M."/>
            <person name="Turjanski A."/>
            <person name="Kreff E."/>
            <person name="Dieguez M.J."/>
            <person name="Sacco F."/>
        </authorList>
    </citation>
    <scope>NUCLEOTIDE SEQUENCE [LARGE SCALE GENOMIC DNA]</scope>
    <source>
        <strain evidence="1 2">RO10H11247</strain>
    </source>
</reference>